<dbReference type="SUPFAM" id="SSF53328">
    <property type="entry name" value="Formyltransferase"/>
    <property type="match status" value="1"/>
</dbReference>
<dbReference type="Gene3D" id="3.40.50.12230">
    <property type="match status" value="1"/>
</dbReference>
<evidence type="ECO:0000256" key="5">
    <source>
        <dbReference type="SAM" id="SignalP"/>
    </source>
</evidence>
<dbReference type="SUPFAM" id="SSF50486">
    <property type="entry name" value="FMT C-terminal domain-like"/>
    <property type="match status" value="1"/>
</dbReference>
<evidence type="ECO:0000256" key="4">
    <source>
        <dbReference type="ARBA" id="ARBA00022917"/>
    </source>
</evidence>
<evidence type="ECO:0000256" key="3">
    <source>
        <dbReference type="ARBA" id="ARBA00022679"/>
    </source>
</evidence>
<evidence type="ECO:0000259" key="7">
    <source>
        <dbReference type="Pfam" id="PF02911"/>
    </source>
</evidence>
<gene>
    <name evidence="8" type="ORF">BEMITA_LOCUS9555</name>
</gene>
<proteinExistence type="inferred from homology"/>
<organism evidence="8 9">
    <name type="scientific">Bemisia tabaci</name>
    <name type="common">Sweetpotato whitefly</name>
    <name type="synonym">Aleurodes tabaci</name>
    <dbReference type="NCBI Taxonomy" id="7038"/>
    <lineage>
        <taxon>Eukaryota</taxon>
        <taxon>Metazoa</taxon>
        <taxon>Ecdysozoa</taxon>
        <taxon>Arthropoda</taxon>
        <taxon>Hexapoda</taxon>
        <taxon>Insecta</taxon>
        <taxon>Pterygota</taxon>
        <taxon>Neoptera</taxon>
        <taxon>Paraneoptera</taxon>
        <taxon>Hemiptera</taxon>
        <taxon>Sternorrhyncha</taxon>
        <taxon>Aleyrodoidea</taxon>
        <taxon>Aleyrodidae</taxon>
        <taxon>Aleyrodinae</taxon>
        <taxon>Bemisia</taxon>
    </lineage>
</organism>
<dbReference type="AlphaFoldDB" id="A0A9P0F6C3"/>
<feature type="domain" description="Formyl transferase C-terminal" evidence="7">
    <location>
        <begin position="234"/>
        <end position="368"/>
    </location>
</feature>
<evidence type="ECO:0000256" key="2">
    <source>
        <dbReference type="ARBA" id="ARBA00012261"/>
    </source>
</evidence>
<dbReference type="EMBL" id="OU963866">
    <property type="protein sequence ID" value="CAH0390869.1"/>
    <property type="molecule type" value="Genomic_DNA"/>
</dbReference>
<accession>A0A9P0F6C3</accession>
<keyword evidence="9" id="KW-1185">Reference proteome</keyword>
<reference evidence="8" key="1">
    <citation type="submission" date="2021-12" db="EMBL/GenBank/DDBJ databases">
        <authorList>
            <person name="King R."/>
        </authorList>
    </citation>
    <scope>NUCLEOTIDE SEQUENCE</scope>
</reference>
<keyword evidence="3" id="KW-0808">Transferase</keyword>
<dbReference type="InterPro" id="IPR036477">
    <property type="entry name" value="Formyl_transf_N_sf"/>
</dbReference>
<name>A0A9P0F6C3_BEMTA</name>
<protein>
    <recommendedName>
        <fullName evidence="2">methionyl-tRNA formyltransferase</fullName>
        <ecNumber evidence="2">2.1.2.9</ecNumber>
    </recommendedName>
</protein>
<dbReference type="GO" id="GO:0004479">
    <property type="term" value="F:methionyl-tRNA formyltransferase activity"/>
    <property type="evidence" value="ECO:0007669"/>
    <property type="project" value="UniProtKB-EC"/>
</dbReference>
<dbReference type="Pfam" id="PF00551">
    <property type="entry name" value="Formyl_trans_N"/>
    <property type="match status" value="1"/>
</dbReference>
<sequence>MILSLNRLFVLKILLWLICLLVFAASQSINATTMEGPPWRILFFGSDDFSLKALIALTDEFKRSEKLISKLDLMFIDDESVAWKYANEHRLNRIAYPPESSTGLRDNYDIGVVASFGAMLRNDLIKEFPLGILNAHPSLLPRWRGASPIPHAIMHGDTETGVTIMKIKPDEFDTGDILMQTRTKIGPHEHTPELLSRLADESANLVLDVIKDLPKSVQNLTPQGNENATYAPLLKQEMTWILWKNWTAEQIYNRHRGLSHLWPVSTIWKSFVVKLHNFTVIPATKAVSLETLAGTIKPSITAPKVELNRPHNLQALPPETWLRPGLVMFDKSVKALRVMCVDGAQLLVPSVTVSGRKTMDACGFHNGFLSRTKPYDRVFNEYSQIKGEGSTKPSRAKVSPKRRG</sequence>
<dbReference type="InterPro" id="IPR011034">
    <property type="entry name" value="Formyl_transferase-like_C_sf"/>
</dbReference>
<comment type="similarity">
    <text evidence="1">Belongs to the Fmt family.</text>
</comment>
<dbReference type="PANTHER" id="PTHR11138">
    <property type="entry name" value="METHIONYL-TRNA FORMYLTRANSFERASE"/>
    <property type="match status" value="1"/>
</dbReference>
<dbReference type="GO" id="GO:0005739">
    <property type="term" value="C:mitochondrion"/>
    <property type="evidence" value="ECO:0007669"/>
    <property type="project" value="TreeGrafter"/>
</dbReference>
<keyword evidence="4" id="KW-0648">Protein biosynthesis</keyword>
<evidence type="ECO:0000259" key="6">
    <source>
        <dbReference type="Pfam" id="PF00551"/>
    </source>
</evidence>
<evidence type="ECO:0000313" key="9">
    <source>
        <dbReference type="Proteomes" id="UP001152759"/>
    </source>
</evidence>
<feature type="chain" id="PRO_5040106052" description="methionyl-tRNA formyltransferase" evidence="5">
    <location>
        <begin position="27"/>
        <end position="404"/>
    </location>
</feature>
<dbReference type="Pfam" id="PF02911">
    <property type="entry name" value="Formyl_trans_C"/>
    <property type="match status" value="1"/>
</dbReference>
<dbReference type="Proteomes" id="UP001152759">
    <property type="component" value="Chromosome 5"/>
</dbReference>
<keyword evidence="5" id="KW-0732">Signal</keyword>
<evidence type="ECO:0000313" key="8">
    <source>
        <dbReference type="EMBL" id="CAH0390869.1"/>
    </source>
</evidence>
<dbReference type="PANTHER" id="PTHR11138:SF5">
    <property type="entry name" value="METHIONYL-TRNA FORMYLTRANSFERASE, MITOCHONDRIAL"/>
    <property type="match status" value="1"/>
</dbReference>
<dbReference type="InterPro" id="IPR005793">
    <property type="entry name" value="Formyl_trans_C"/>
</dbReference>
<dbReference type="CDD" id="cd08646">
    <property type="entry name" value="FMT_core_Met-tRNA-FMT_N"/>
    <property type="match status" value="1"/>
</dbReference>
<feature type="signal peptide" evidence="5">
    <location>
        <begin position="1"/>
        <end position="26"/>
    </location>
</feature>
<evidence type="ECO:0000256" key="1">
    <source>
        <dbReference type="ARBA" id="ARBA00010699"/>
    </source>
</evidence>
<dbReference type="InterPro" id="IPR041711">
    <property type="entry name" value="Met-tRNA-FMT_N"/>
</dbReference>
<feature type="domain" description="Formyl transferase N-terminal" evidence="6">
    <location>
        <begin position="107"/>
        <end position="210"/>
    </location>
</feature>
<dbReference type="InterPro" id="IPR002376">
    <property type="entry name" value="Formyl_transf_N"/>
</dbReference>
<dbReference type="EC" id="2.1.2.9" evidence="2"/>